<dbReference type="Gene3D" id="3.90.70.10">
    <property type="entry name" value="Cysteine proteinases"/>
    <property type="match status" value="1"/>
</dbReference>
<organism evidence="2 3">
    <name type="scientific">Oxynema aestuarii AP17</name>
    <dbReference type="NCBI Taxonomy" id="2064643"/>
    <lineage>
        <taxon>Bacteria</taxon>
        <taxon>Bacillati</taxon>
        <taxon>Cyanobacteriota</taxon>
        <taxon>Cyanophyceae</taxon>
        <taxon>Oscillatoriophycideae</taxon>
        <taxon>Oscillatoriales</taxon>
        <taxon>Oscillatoriaceae</taxon>
        <taxon>Oxynema</taxon>
        <taxon>Oxynema aestuarii</taxon>
    </lineage>
</organism>
<feature type="domain" description="Peptidase C39-like" evidence="1">
    <location>
        <begin position="98"/>
        <end position="222"/>
    </location>
</feature>
<dbReference type="EMBL" id="CP051167">
    <property type="protein sequence ID" value="QIZ70854.1"/>
    <property type="molecule type" value="Genomic_DNA"/>
</dbReference>
<dbReference type="Proteomes" id="UP000500857">
    <property type="component" value="Chromosome"/>
</dbReference>
<reference evidence="2 3" key="1">
    <citation type="submission" date="2020-04" db="EMBL/GenBank/DDBJ databases">
        <authorList>
            <person name="Basu S."/>
            <person name="Maruthanayagam V."/>
            <person name="Chakraborty S."/>
            <person name="Pramanik A."/>
            <person name="Mukherjee J."/>
            <person name="Brink B."/>
        </authorList>
    </citation>
    <scope>NUCLEOTIDE SEQUENCE [LARGE SCALE GENOMIC DNA]</scope>
    <source>
        <strain evidence="2 3">AP17</strain>
    </source>
</reference>
<proteinExistence type="predicted"/>
<sequence>MSISLVNVFQYYEDASHQAEALQYLQQELERSHPELLSNNSEFIEIWRNPEPDLSLNSIDTSGNGAAVATAVTPAPAATATRTATATVVETKPKTVHLPVPYLTQLDNVNNPHGSCNVTCVAMCLGYFNHPLKNSYGKQLEDELYEYCLNNGLSRHSPTDLQKLIQIYGYKDDFQPDAKWGDVKKWLDAGNPCISHGWFTRSGHIIAIVGYNEKGWIVNDPYGEWFSWGYDTTVSGKGLTYSYGMMKKLCGPDGDNWIHFVSK</sequence>
<accession>A0A6H1TW88</accession>
<gene>
    <name evidence="2" type="ORF">HCG48_09875</name>
</gene>
<keyword evidence="3" id="KW-1185">Reference proteome</keyword>
<evidence type="ECO:0000313" key="2">
    <source>
        <dbReference type="EMBL" id="QIZ70854.1"/>
    </source>
</evidence>
<dbReference type="AlphaFoldDB" id="A0A6H1TW88"/>
<evidence type="ECO:0000313" key="3">
    <source>
        <dbReference type="Proteomes" id="UP000500857"/>
    </source>
</evidence>
<name>A0A6H1TW88_9CYAN</name>
<dbReference type="RefSeq" id="WP_168569009.1">
    <property type="nucleotide sequence ID" value="NZ_CP051167.1"/>
</dbReference>
<dbReference type="KEGG" id="oxy:HCG48_09875"/>
<dbReference type="InterPro" id="IPR039564">
    <property type="entry name" value="Peptidase_C39-like"/>
</dbReference>
<evidence type="ECO:0000259" key="1">
    <source>
        <dbReference type="Pfam" id="PF13529"/>
    </source>
</evidence>
<protein>
    <submittedName>
        <fullName evidence="2">C39 family peptidase</fullName>
    </submittedName>
</protein>
<dbReference type="Pfam" id="PF13529">
    <property type="entry name" value="Peptidase_C39_2"/>
    <property type="match status" value="1"/>
</dbReference>